<dbReference type="Proteomes" id="UP001623348">
    <property type="component" value="Unassembled WGS sequence"/>
</dbReference>
<keyword evidence="4" id="KW-1185">Reference proteome</keyword>
<name>A0ABC9Y9S0_GRUJA</name>
<dbReference type="InterPro" id="IPR001739">
    <property type="entry name" value="Methyl_CpG_DNA-bd"/>
</dbReference>
<reference evidence="3 4" key="1">
    <citation type="submission" date="2024-06" db="EMBL/GenBank/DDBJ databases">
        <title>The draft genome of Grus japonensis, version 3.</title>
        <authorList>
            <person name="Nabeshima K."/>
            <person name="Suzuki S."/>
            <person name="Onuma M."/>
        </authorList>
    </citation>
    <scope>NUCLEOTIDE SEQUENCE [LARGE SCALE GENOMIC DNA]</scope>
    <source>
        <strain evidence="3 4">451A</strain>
    </source>
</reference>
<feature type="compositionally biased region" description="Polar residues" evidence="1">
    <location>
        <begin position="213"/>
        <end position="223"/>
    </location>
</feature>
<sequence>MCPSAGPVPVGWERKVEEGSVCYISPSGTTLTSLEQTCAYLLADGTCKCGLERPLNTHKVFNFDPGAMVAGRGAPGAQGQQDMTKLCNHRWKAMAMATLYHSMEGTLGPCHPGTGPSLSLLFSAKGHLATAPSTGVPLPSTVGNFPRVPLGVKTLEATSAPAGTFLQPHDIVPGANGSPTSRPPATPCFGLRLPLPDVAAVPLRSLVVPLAKRTQSQHPTGRTSDWAAPSQGGTGESPELGGLGPCLPATTSAPQAGKVDSSVSNALTSQSSNNLPVPLDAVPEGRGFLGLAPLSTPFPTSSLLSLAAKTQLGSPDPVPAPSTLPPCLLLPSMLRSLVGEQVLGREAQWPQCLDLQDPAAHRVPSEPKGMHPPVTGQPLAALLNLLGIQSCLGGGGPGEPSLPLGPLPVTNGLPCPGIGLLPTGRDCSGQLLGLFGQLAASSEPTSGTSPQSKASGRNHRPGNLLALSPLLQNRPLLPSTLPPLGLSLGPGQGPPQGTTSPLAGLLQSLQGSSLHLRPSCRGWRKVASTPQPSACLETLQQRGLSASPGASPTADLAAARGPWPGRPVKNCRRKLLT</sequence>
<feature type="compositionally biased region" description="Polar residues" evidence="1">
    <location>
        <begin position="261"/>
        <end position="273"/>
    </location>
</feature>
<dbReference type="PANTHER" id="PTHR16112">
    <property type="entry name" value="METHYL-CPG BINDING PROTEIN, DROSOPHILA"/>
    <property type="match status" value="1"/>
</dbReference>
<comment type="caution">
    <text evidence="3">The sequence shown here is derived from an EMBL/GenBank/DDBJ whole genome shotgun (WGS) entry which is preliminary data.</text>
</comment>
<evidence type="ECO:0000256" key="1">
    <source>
        <dbReference type="SAM" id="MobiDB-lite"/>
    </source>
</evidence>
<dbReference type="PROSITE" id="PS50982">
    <property type="entry name" value="MBD"/>
    <property type="match status" value="1"/>
</dbReference>
<organism evidence="3 4">
    <name type="scientific">Grus japonensis</name>
    <name type="common">Japanese crane</name>
    <name type="synonym">Red-crowned crane</name>
    <dbReference type="NCBI Taxonomy" id="30415"/>
    <lineage>
        <taxon>Eukaryota</taxon>
        <taxon>Metazoa</taxon>
        <taxon>Chordata</taxon>
        <taxon>Craniata</taxon>
        <taxon>Vertebrata</taxon>
        <taxon>Euteleostomi</taxon>
        <taxon>Archelosauria</taxon>
        <taxon>Archosauria</taxon>
        <taxon>Dinosauria</taxon>
        <taxon>Saurischia</taxon>
        <taxon>Theropoda</taxon>
        <taxon>Coelurosauria</taxon>
        <taxon>Aves</taxon>
        <taxon>Neognathae</taxon>
        <taxon>Neoaves</taxon>
        <taxon>Gruiformes</taxon>
        <taxon>Gruidae</taxon>
        <taxon>Grus</taxon>
    </lineage>
</organism>
<gene>
    <name evidence="3" type="ORF">GRJ2_003107500</name>
</gene>
<feature type="region of interest" description="Disordered" evidence="1">
    <location>
        <begin position="440"/>
        <end position="464"/>
    </location>
</feature>
<feature type="region of interest" description="Disordered" evidence="1">
    <location>
        <begin position="544"/>
        <end position="577"/>
    </location>
</feature>
<feature type="compositionally biased region" description="Polar residues" evidence="1">
    <location>
        <begin position="443"/>
        <end position="455"/>
    </location>
</feature>
<evidence type="ECO:0000313" key="4">
    <source>
        <dbReference type="Proteomes" id="UP001623348"/>
    </source>
</evidence>
<dbReference type="SMART" id="SM00391">
    <property type="entry name" value="MBD"/>
    <property type="match status" value="1"/>
</dbReference>
<dbReference type="InterPro" id="IPR016177">
    <property type="entry name" value="DNA-bd_dom_sf"/>
</dbReference>
<protein>
    <submittedName>
        <fullName evidence="3">Methyl-CpG-binding domain protein 5</fullName>
    </submittedName>
</protein>
<accession>A0ABC9Y9S0</accession>
<evidence type="ECO:0000313" key="3">
    <source>
        <dbReference type="EMBL" id="GAB0206419.1"/>
    </source>
</evidence>
<dbReference type="PANTHER" id="PTHR16112:SF17">
    <property type="entry name" value="METHYL-CPG-BINDING DOMAIN PROTEIN 6"/>
    <property type="match status" value="1"/>
</dbReference>
<proteinExistence type="predicted"/>
<feature type="domain" description="MBD" evidence="2">
    <location>
        <begin position="1"/>
        <end position="68"/>
    </location>
</feature>
<feature type="region of interest" description="Disordered" evidence="1">
    <location>
        <begin position="212"/>
        <end position="273"/>
    </location>
</feature>
<dbReference type="EMBL" id="BAAFJT010000079">
    <property type="protein sequence ID" value="GAB0206419.1"/>
    <property type="molecule type" value="Genomic_DNA"/>
</dbReference>
<dbReference type="AlphaFoldDB" id="A0ABC9Y9S0"/>
<evidence type="ECO:0000259" key="2">
    <source>
        <dbReference type="PROSITE" id="PS50982"/>
    </source>
</evidence>
<dbReference type="SUPFAM" id="SSF54171">
    <property type="entry name" value="DNA-binding domain"/>
    <property type="match status" value="1"/>
</dbReference>
<feature type="region of interest" description="Disordered" evidence="1">
    <location>
        <begin position="476"/>
        <end position="503"/>
    </location>
</feature>